<dbReference type="Gene3D" id="3.40.50.300">
    <property type="entry name" value="P-loop containing nucleotide triphosphate hydrolases"/>
    <property type="match status" value="1"/>
</dbReference>
<keyword evidence="2" id="KW-1185">Reference proteome</keyword>
<protein>
    <recommendedName>
        <fullName evidence="3">D-glycerate 3-kinase, chloroplastic</fullName>
    </recommendedName>
</protein>
<gene>
    <name evidence="1" type="ORF">KIW84_058247</name>
</gene>
<dbReference type="AlphaFoldDB" id="A0A9D4X5L4"/>
<organism evidence="1 2">
    <name type="scientific">Pisum sativum</name>
    <name type="common">Garden pea</name>
    <name type="synonym">Lathyrus oleraceus</name>
    <dbReference type="NCBI Taxonomy" id="3888"/>
    <lineage>
        <taxon>Eukaryota</taxon>
        <taxon>Viridiplantae</taxon>
        <taxon>Streptophyta</taxon>
        <taxon>Embryophyta</taxon>
        <taxon>Tracheophyta</taxon>
        <taxon>Spermatophyta</taxon>
        <taxon>Magnoliopsida</taxon>
        <taxon>eudicotyledons</taxon>
        <taxon>Gunneridae</taxon>
        <taxon>Pentapetalae</taxon>
        <taxon>rosids</taxon>
        <taxon>fabids</taxon>
        <taxon>Fabales</taxon>
        <taxon>Fabaceae</taxon>
        <taxon>Papilionoideae</taxon>
        <taxon>50 kb inversion clade</taxon>
        <taxon>NPAAA clade</taxon>
        <taxon>Hologalegina</taxon>
        <taxon>IRL clade</taxon>
        <taxon>Fabeae</taxon>
        <taxon>Lathyrus</taxon>
    </lineage>
</organism>
<evidence type="ECO:0000313" key="1">
    <source>
        <dbReference type="EMBL" id="KAI5414034.1"/>
    </source>
</evidence>
<comment type="caution">
    <text evidence="1">The sequence shown here is derived from an EMBL/GenBank/DDBJ whole genome shotgun (WGS) entry which is preliminary data.</text>
</comment>
<dbReference type="EMBL" id="JAMSHJ010000005">
    <property type="protein sequence ID" value="KAI5414034.1"/>
    <property type="molecule type" value="Genomic_DNA"/>
</dbReference>
<proteinExistence type="predicted"/>
<evidence type="ECO:0008006" key="3">
    <source>
        <dbReference type="Google" id="ProtNLM"/>
    </source>
</evidence>
<accession>A0A9D4X5L4</accession>
<dbReference type="InterPro" id="IPR027417">
    <property type="entry name" value="P-loop_NTPase"/>
</dbReference>
<reference evidence="1 2" key="1">
    <citation type="journal article" date="2022" name="Nat. Genet.">
        <title>Improved pea reference genome and pan-genome highlight genomic features and evolutionary characteristics.</title>
        <authorList>
            <person name="Yang T."/>
            <person name="Liu R."/>
            <person name="Luo Y."/>
            <person name="Hu S."/>
            <person name="Wang D."/>
            <person name="Wang C."/>
            <person name="Pandey M.K."/>
            <person name="Ge S."/>
            <person name="Xu Q."/>
            <person name="Li N."/>
            <person name="Li G."/>
            <person name="Huang Y."/>
            <person name="Saxena R.K."/>
            <person name="Ji Y."/>
            <person name="Li M."/>
            <person name="Yan X."/>
            <person name="He Y."/>
            <person name="Liu Y."/>
            <person name="Wang X."/>
            <person name="Xiang C."/>
            <person name="Varshney R.K."/>
            <person name="Ding H."/>
            <person name="Gao S."/>
            <person name="Zong X."/>
        </authorList>
    </citation>
    <scope>NUCLEOTIDE SEQUENCE [LARGE SCALE GENOMIC DNA]</scope>
    <source>
        <strain evidence="1 2">cv. Zhongwan 6</strain>
    </source>
</reference>
<name>A0A9D4X5L4_PEA</name>
<dbReference type="Gramene" id="Psat05G0824700-T3">
    <property type="protein sequence ID" value="KAI5414034.1"/>
    <property type="gene ID" value="KIW84_058247"/>
</dbReference>
<dbReference type="Proteomes" id="UP001058974">
    <property type="component" value="Chromosome 5"/>
</dbReference>
<evidence type="ECO:0000313" key="2">
    <source>
        <dbReference type="Proteomes" id="UP001058974"/>
    </source>
</evidence>
<sequence>MATLNVFSQTLHPTISSSFCSSSSSYSNSNYGSFCPNSNTSKFHFFSNSSSLSAPTLSNSSKTLFTKSGSGGSWLQSSSASVSNEQKNGPVYSVFPSSPAQVSSVQDLYKFICSGPLLDRIGLTPENVAESIDKWLTYGRQLCRLFQLNELFLTEPQKVRLYHYYIPVFLWCESEIVQHRSKFKDGEDIPPLVIGFSAPQGCGKTTLVFALDYLFQMIGR</sequence>